<keyword evidence="2" id="KW-1185">Reference proteome</keyword>
<sequence length="91" mass="8713">MGLGCGLMVVGGGSDGSMAGDCGPMGMGHGSDGPMVMVEVQHGSWITNLLGGYGCHGGTVTCGGGGVVATMVVMASGAVVGVVEEVVGWLL</sequence>
<evidence type="ECO:0000313" key="2">
    <source>
        <dbReference type="Proteomes" id="UP001459277"/>
    </source>
</evidence>
<dbReference type="Proteomes" id="UP001459277">
    <property type="component" value="Unassembled WGS sequence"/>
</dbReference>
<name>A0AAW2CX43_9ROSI</name>
<comment type="caution">
    <text evidence="1">The sequence shown here is derived from an EMBL/GenBank/DDBJ whole genome shotgun (WGS) entry which is preliminary data.</text>
</comment>
<gene>
    <name evidence="1" type="ORF">SO802_016402</name>
</gene>
<protein>
    <submittedName>
        <fullName evidence="1">Uncharacterized protein</fullName>
    </submittedName>
</protein>
<accession>A0AAW2CX43</accession>
<dbReference type="EMBL" id="JAZDWU010000005">
    <property type="protein sequence ID" value="KAL0002621.1"/>
    <property type="molecule type" value="Genomic_DNA"/>
</dbReference>
<organism evidence="1 2">
    <name type="scientific">Lithocarpus litseifolius</name>
    <dbReference type="NCBI Taxonomy" id="425828"/>
    <lineage>
        <taxon>Eukaryota</taxon>
        <taxon>Viridiplantae</taxon>
        <taxon>Streptophyta</taxon>
        <taxon>Embryophyta</taxon>
        <taxon>Tracheophyta</taxon>
        <taxon>Spermatophyta</taxon>
        <taxon>Magnoliopsida</taxon>
        <taxon>eudicotyledons</taxon>
        <taxon>Gunneridae</taxon>
        <taxon>Pentapetalae</taxon>
        <taxon>rosids</taxon>
        <taxon>fabids</taxon>
        <taxon>Fagales</taxon>
        <taxon>Fagaceae</taxon>
        <taxon>Lithocarpus</taxon>
    </lineage>
</organism>
<dbReference type="AlphaFoldDB" id="A0AAW2CX43"/>
<reference evidence="1 2" key="1">
    <citation type="submission" date="2024-01" db="EMBL/GenBank/DDBJ databases">
        <title>A telomere-to-telomere, gap-free genome of sweet tea (Lithocarpus litseifolius).</title>
        <authorList>
            <person name="Zhou J."/>
        </authorList>
    </citation>
    <scope>NUCLEOTIDE SEQUENCE [LARGE SCALE GENOMIC DNA]</scope>
    <source>
        <strain evidence="1">Zhou-2022a</strain>
        <tissue evidence="1">Leaf</tissue>
    </source>
</reference>
<proteinExistence type="predicted"/>
<evidence type="ECO:0000313" key="1">
    <source>
        <dbReference type="EMBL" id="KAL0002621.1"/>
    </source>
</evidence>